<sequence>MKKNKINSTLRKFVKEHLSPTQDDIKFVSKIYQSFNELLGTQNCIQIGSYPRYTAIRPLHDLDILYIIGNWEHLKTIPENLLSNLARRFKQEYKNPTHYSITITVQTHSISFKYMNGENEVFAVDLVPSLVNSKNEFGLDTYYVPEIIKYQRGQKRLEYYQRIKEKHSQINWIKSDPRGYIEVASRLNSKNEDFRKSVKFVKGWKNYCKEQNENFKLKSFHIEQLITINYLKNSSIEIFDSVFLFFTKLKDDIKAPKIKDRADNTRYIDEYLNELTESETNLINEAVDSILIAFENINSETKFEDLINCGFYKRIRETEKFLFDQNIPTLIDESLVFEVDGFIEKYDGFRKYNASLKKSSGIVDTKNHISFKVVNNNTYCDLVKWKVQNDRNSEQPRGEITDYKTHQNPENTAYIGKHFAECYAIKNNICIAKDRVNVIVKK</sequence>
<dbReference type="SUPFAM" id="SSF81301">
    <property type="entry name" value="Nucleotidyltransferase"/>
    <property type="match status" value="1"/>
</dbReference>
<evidence type="ECO:0000313" key="2">
    <source>
        <dbReference type="EMBL" id="SHJ84455.1"/>
    </source>
</evidence>
<dbReference type="AlphaFoldDB" id="A0A1M6MLT4"/>
<keyword evidence="3" id="KW-1185">Reference proteome</keyword>
<organism evidence="2 3">
    <name type="scientific">Aequorivita viscosa</name>
    <dbReference type="NCBI Taxonomy" id="797419"/>
    <lineage>
        <taxon>Bacteria</taxon>
        <taxon>Pseudomonadati</taxon>
        <taxon>Bacteroidota</taxon>
        <taxon>Flavobacteriia</taxon>
        <taxon>Flavobacteriales</taxon>
        <taxon>Flavobacteriaceae</taxon>
        <taxon>Aequorivita</taxon>
    </lineage>
</organism>
<reference evidence="3" key="1">
    <citation type="submission" date="2016-11" db="EMBL/GenBank/DDBJ databases">
        <authorList>
            <person name="Varghese N."/>
            <person name="Submissions S."/>
        </authorList>
    </citation>
    <scope>NUCLEOTIDE SEQUENCE [LARGE SCALE GENOMIC DNA]</scope>
    <source>
        <strain evidence="3">DSM 26349</strain>
    </source>
</reference>
<dbReference type="OrthoDB" id="1118920at2"/>
<protein>
    <recommendedName>
        <fullName evidence="1">Adenylyl/Guanylyl and SMODS C-terminal sensor domain-containing protein</fullName>
    </recommendedName>
</protein>
<dbReference type="STRING" id="797419.SAMN05216556_1386"/>
<dbReference type="EMBL" id="FQYV01000028">
    <property type="protein sequence ID" value="SHJ84455.1"/>
    <property type="molecule type" value="Genomic_DNA"/>
</dbReference>
<dbReference type="InterPro" id="IPR040511">
    <property type="entry name" value="AGS_C"/>
</dbReference>
<accession>A0A1M6MLT4</accession>
<dbReference type="Pfam" id="PF18144">
    <property type="entry name" value="SMODS"/>
    <property type="match status" value="1"/>
</dbReference>
<dbReference type="Pfam" id="PF18134">
    <property type="entry name" value="AGS_C"/>
    <property type="match status" value="1"/>
</dbReference>
<dbReference type="Proteomes" id="UP000184172">
    <property type="component" value="Unassembled WGS sequence"/>
</dbReference>
<dbReference type="InterPro" id="IPR043519">
    <property type="entry name" value="NT_sf"/>
</dbReference>
<proteinExistence type="predicted"/>
<dbReference type="RefSeq" id="WP_073221033.1">
    <property type="nucleotide sequence ID" value="NZ_FNNS01000038.1"/>
</dbReference>
<feature type="domain" description="Adenylyl/Guanylyl and SMODS C-terminal sensor" evidence="1">
    <location>
        <begin position="318"/>
        <end position="441"/>
    </location>
</feature>
<evidence type="ECO:0000313" key="3">
    <source>
        <dbReference type="Proteomes" id="UP000184172"/>
    </source>
</evidence>
<name>A0A1M6MLT4_9FLAO</name>
<evidence type="ECO:0000259" key="1">
    <source>
        <dbReference type="Pfam" id="PF18134"/>
    </source>
</evidence>
<gene>
    <name evidence="2" type="ORF">SAMN04487908_12816</name>
</gene>